<dbReference type="InterPro" id="IPR000866">
    <property type="entry name" value="AhpC/TSA"/>
</dbReference>
<evidence type="ECO:0000259" key="2">
    <source>
        <dbReference type="PROSITE" id="PS51352"/>
    </source>
</evidence>
<dbReference type="InterPro" id="IPR017937">
    <property type="entry name" value="Thioredoxin_CS"/>
</dbReference>
<dbReference type="InterPro" id="IPR036249">
    <property type="entry name" value="Thioredoxin-like_sf"/>
</dbReference>
<dbReference type="PROSITE" id="PS00194">
    <property type="entry name" value="THIOREDOXIN_1"/>
    <property type="match status" value="1"/>
</dbReference>
<dbReference type="AlphaFoldDB" id="A0A1T5DWZ6"/>
<dbReference type="EMBL" id="FUZF01000009">
    <property type="protein sequence ID" value="SKB76312.1"/>
    <property type="molecule type" value="Genomic_DNA"/>
</dbReference>
<accession>A0A1T5DWZ6</accession>
<protein>
    <submittedName>
        <fullName evidence="3">Peroxiredoxin</fullName>
    </submittedName>
</protein>
<reference evidence="4" key="1">
    <citation type="submission" date="2017-02" db="EMBL/GenBank/DDBJ databases">
        <authorList>
            <person name="Varghese N."/>
            <person name="Submissions S."/>
        </authorList>
    </citation>
    <scope>NUCLEOTIDE SEQUENCE [LARGE SCALE GENOMIC DNA]</scope>
    <source>
        <strain evidence="4">DSM 24091</strain>
    </source>
</reference>
<evidence type="ECO:0000256" key="1">
    <source>
        <dbReference type="ARBA" id="ARBA00023284"/>
    </source>
</evidence>
<dbReference type="CDD" id="cd02966">
    <property type="entry name" value="TlpA_like_family"/>
    <property type="match status" value="1"/>
</dbReference>
<feature type="domain" description="Thioredoxin" evidence="2">
    <location>
        <begin position="340"/>
        <end position="495"/>
    </location>
</feature>
<organism evidence="3 4">
    <name type="scientific">Sphingobacterium nematocida</name>
    <dbReference type="NCBI Taxonomy" id="1513896"/>
    <lineage>
        <taxon>Bacteria</taxon>
        <taxon>Pseudomonadati</taxon>
        <taxon>Bacteroidota</taxon>
        <taxon>Sphingobacteriia</taxon>
        <taxon>Sphingobacteriales</taxon>
        <taxon>Sphingobacteriaceae</taxon>
        <taxon>Sphingobacterium</taxon>
    </lineage>
</organism>
<name>A0A1T5DWZ6_9SPHI</name>
<keyword evidence="4" id="KW-1185">Reference proteome</keyword>
<dbReference type="GO" id="GO:0016491">
    <property type="term" value="F:oxidoreductase activity"/>
    <property type="evidence" value="ECO:0007669"/>
    <property type="project" value="InterPro"/>
</dbReference>
<dbReference type="OrthoDB" id="634996at2"/>
<gene>
    <name evidence="3" type="ORF">SAMN05660841_02208</name>
</gene>
<dbReference type="GO" id="GO:0006950">
    <property type="term" value="P:response to stress"/>
    <property type="evidence" value="ECO:0007669"/>
    <property type="project" value="UniProtKB-ARBA"/>
</dbReference>
<dbReference type="Pfam" id="PF00578">
    <property type="entry name" value="AhpC-TSA"/>
    <property type="match status" value="1"/>
</dbReference>
<dbReference type="RefSeq" id="WP_079643143.1">
    <property type="nucleotide sequence ID" value="NZ_FUZF01000009.1"/>
</dbReference>
<dbReference type="PANTHER" id="PTHR42852:SF17">
    <property type="entry name" value="THIOREDOXIN-LIKE PROTEIN HI_1115"/>
    <property type="match status" value="1"/>
</dbReference>
<sequence length="495" mass="54786">MKTTILTIGLAASLLLAKAQQGAVRVESFKGKLSALSTIEDQKELKNRLSILSNSKSEDDHFLAIEYYKSKGEEEKAEALNKKSIKQFPQGNLAFQQRLAAFQELTGLEERDRAFQKLRAEFPNQSYYMIGSMMASEYAAAGNDAKMKEYIDSYAESLSDGRGNKIDKRTLYGQVATGLIAKNPDAAVKYLKMAVDYAKESMDEINTPSHPRYNLLARAQGNYYGAMTSYLGALTRGSNPEEAYKQSLALYNEVKDGENANAITLAESAYTNALITTKRYKEAFPFIEKAIRSGTASSVVKENLKNAYIAKNGSEMGYLEFEKAVNAERDALALKEVLNKAISKEAPTFELKDVDGHTVNLADLRGKVVVLDFWATWCGPCKASFPAMQKAVNKYKEDQGVKFLFLHTWEKGSGDATVGAKKYIVDNNYSFEVLMDLRNPETTESAVAKAYGVSGIPTKVVIDPKGQIRFVTSGFSADEEKAVNELSTMIEFARK</sequence>
<dbReference type="SUPFAM" id="SSF52833">
    <property type="entry name" value="Thioredoxin-like"/>
    <property type="match status" value="1"/>
</dbReference>
<dbReference type="Gene3D" id="1.25.40.10">
    <property type="entry name" value="Tetratricopeptide repeat domain"/>
    <property type="match status" value="1"/>
</dbReference>
<dbReference type="Proteomes" id="UP000190150">
    <property type="component" value="Unassembled WGS sequence"/>
</dbReference>
<dbReference type="InterPro" id="IPR013766">
    <property type="entry name" value="Thioredoxin_domain"/>
</dbReference>
<evidence type="ECO:0000313" key="4">
    <source>
        <dbReference type="Proteomes" id="UP000190150"/>
    </source>
</evidence>
<dbReference type="PANTHER" id="PTHR42852">
    <property type="entry name" value="THIOL:DISULFIDE INTERCHANGE PROTEIN DSBE"/>
    <property type="match status" value="1"/>
</dbReference>
<dbReference type="InterPro" id="IPR011990">
    <property type="entry name" value="TPR-like_helical_dom_sf"/>
</dbReference>
<dbReference type="Gene3D" id="3.40.30.10">
    <property type="entry name" value="Glutaredoxin"/>
    <property type="match status" value="1"/>
</dbReference>
<dbReference type="InterPro" id="IPR050553">
    <property type="entry name" value="Thioredoxin_ResA/DsbE_sf"/>
</dbReference>
<dbReference type="SUPFAM" id="SSF81901">
    <property type="entry name" value="HCP-like"/>
    <property type="match status" value="1"/>
</dbReference>
<proteinExistence type="predicted"/>
<keyword evidence="1" id="KW-0676">Redox-active center</keyword>
<dbReference type="PROSITE" id="PS51352">
    <property type="entry name" value="THIOREDOXIN_2"/>
    <property type="match status" value="1"/>
</dbReference>
<dbReference type="GO" id="GO:0016209">
    <property type="term" value="F:antioxidant activity"/>
    <property type="evidence" value="ECO:0007669"/>
    <property type="project" value="InterPro"/>
</dbReference>
<dbReference type="STRING" id="1513896.SAMN05660841_02208"/>
<evidence type="ECO:0000313" key="3">
    <source>
        <dbReference type="EMBL" id="SKB76312.1"/>
    </source>
</evidence>